<name>X0XX15_9ZZZZ</name>
<feature type="non-terminal residue" evidence="2">
    <location>
        <position position="1"/>
    </location>
</feature>
<dbReference type="Pfam" id="PF00112">
    <property type="entry name" value="Peptidase_C1"/>
    <property type="match status" value="1"/>
</dbReference>
<dbReference type="InterPro" id="IPR038765">
    <property type="entry name" value="Papain-like_cys_pep_sf"/>
</dbReference>
<dbReference type="GO" id="GO:0008234">
    <property type="term" value="F:cysteine-type peptidase activity"/>
    <property type="evidence" value="ECO:0007669"/>
    <property type="project" value="InterPro"/>
</dbReference>
<comment type="caution">
    <text evidence="2">The sequence shown here is derived from an EMBL/GenBank/DDBJ whole genome shotgun (WGS) entry which is preliminary data.</text>
</comment>
<dbReference type="SUPFAM" id="SSF54001">
    <property type="entry name" value="Cysteine proteinases"/>
    <property type="match status" value="1"/>
</dbReference>
<dbReference type="GO" id="GO:0006508">
    <property type="term" value="P:proteolysis"/>
    <property type="evidence" value="ECO:0007669"/>
    <property type="project" value="InterPro"/>
</dbReference>
<feature type="domain" description="Peptidase C1A papain C-terminal" evidence="1">
    <location>
        <begin position="97"/>
        <end position="199"/>
    </location>
</feature>
<dbReference type="EMBL" id="BARS01051701">
    <property type="protein sequence ID" value="GAG47919.1"/>
    <property type="molecule type" value="Genomic_DNA"/>
</dbReference>
<gene>
    <name evidence="2" type="ORF">S01H1_76957</name>
</gene>
<reference evidence="2" key="1">
    <citation type="journal article" date="2014" name="Front. Microbiol.">
        <title>High frequency of phylogenetically diverse reductive dehalogenase-homologous genes in deep subseafloor sedimentary metagenomes.</title>
        <authorList>
            <person name="Kawai M."/>
            <person name="Futagami T."/>
            <person name="Toyoda A."/>
            <person name="Takaki Y."/>
            <person name="Nishi S."/>
            <person name="Hori S."/>
            <person name="Arai W."/>
            <person name="Tsubouchi T."/>
            <person name="Morono Y."/>
            <person name="Uchiyama I."/>
            <person name="Ito T."/>
            <person name="Fujiyama A."/>
            <person name="Inagaki F."/>
            <person name="Takami H."/>
        </authorList>
    </citation>
    <scope>NUCLEOTIDE SEQUENCE</scope>
    <source>
        <strain evidence="2">Expedition CK06-06</strain>
    </source>
</reference>
<proteinExistence type="predicted"/>
<dbReference type="AlphaFoldDB" id="X0XX15"/>
<evidence type="ECO:0000313" key="2">
    <source>
        <dbReference type="EMBL" id="GAG47919.1"/>
    </source>
</evidence>
<protein>
    <recommendedName>
        <fullName evidence="1">Peptidase C1A papain C-terminal domain-containing protein</fullName>
    </recommendedName>
</protein>
<evidence type="ECO:0000259" key="1">
    <source>
        <dbReference type="Pfam" id="PF00112"/>
    </source>
</evidence>
<accession>X0XX15</accession>
<dbReference type="Gene3D" id="3.90.70.10">
    <property type="entry name" value="Cysteine proteinases"/>
    <property type="match status" value="1"/>
</dbReference>
<organism evidence="2">
    <name type="scientific">marine sediment metagenome</name>
    <dbReference type="NCBI Taxonomy" id="412755"/>
    <lineage>
        <taxon>unclassified sequences</taxon>
        <taxon>metagenomes</taxon>
        <taxon>ecological metagenomes</taxon>
    </lineage>
</organism>
<sequence>TEWPDQGDIGSCVGQDGAINMEVQYTLLQAISEKYITYIEEDLSAGWLYHWSRHYANVPDYMEGSTNLGLMKALLKKGAASEATAPTDNVSPWDPPAITLEAEASAALHKISSYWNINPNPNDIKATIFNRGPGGQPTTIISAYKVFMSYKDAYIDGIVPVPQPGERFLGGHSSALIGWCVIDGKEYWINFNSWGTDVGGGDDVLGTDYGIDKGLFFIPFDYGAFFNNDFWLIY</sequence>
<feature type="non-terminal residue" evidence="2">
    <location>
        <position position="234"/>
    </location>
</feature>
<dbReference type="InterPro" id="IPR000668">
    <property type="entry name" value="Peptidase_C1A_C"/>
</dbReference>